<dbReference type="Ensembl" id="ENSDCDT00010043405.1">
    <property type="protein sequence ID" value="ENSDCDP00010034794.1"/>
    <property type="gene ID" value="ENSDCDG00010022442.1"/>
</dbReference>
<dbReference type="Proteomes" id="UP000694580">
    <property type="component" value="Chromosome 5"/>
</dbReference>
<reference evidence="1 2" key="1">
    <citation type="submission" date="2020-06" db="EMBL/GenBank/DDBJ databases">
        <authorList>
            <consortium name="Wellcome Sanger Institute Data Sharing"/>
        </authorList>
    </citation>
    <scope>NUCLEOTIDE SEQUENCE [LARGE SCALE GENOMIC DNA]</scope>
</reference>
<dbReference type="AlphaFoldDB" id="A0AAY4CQ19"/>
<name>A0AAY4CQ19_9TELE</name>
<reference evidence="1" key="3">
    <citation type="submission" date="2025-09" db="UniProtKB">
        <authorList>
            <consortium name="Ensembl"/>
        </authorList>
    </citation>
    <scope>IDENTIFICATION</scope>
</reference>
<evidence type="ECO:0000313" key="2">
    <source>
        <dbReference type="Proteomes" id="UP000694580"/>
    </source>
</evidence>
<accession>A0AAY4CQ19</accession>
<evidence type="ECO:0000313" key="1">
    <source>
        <dbReference type="Ensembl" id="ENSDCDP00010034794.1"/>
    </source>
</evidence>
<dbReference type="GeneTree" id="ENSGT00940000171515"/>
<proteinExistence type="predicted"/>
<dbReference type="PANTHER" id="PTHR36961">
    <property type="entry name" value="LEUKEMIA-ASSOCIATED PROTEIN 7"/>
    <property type="match status" value="1"/>
</dbReference>
<keyword evidence="2" id="KW-1185">Reference proteome</keyword>
<protein>
    <submittedName>
        <fullName evidence="1">Uncharacterized protein</fullName>
    </submittedName>
</protein>
<sequence length="150" mass="16881">VNLCYLTEALRLLRGVLTQRRDRAGRGRCASADRSDGREVRTGRTIAERARHSWLSRMVEALSRIISVEEDFRMSNGRSELDSTDLMNICLRMSAGHPSTCRTDRDLRELQESLRSIVHHLLACIGEVDGLSTSSAVERLQEICVTLPDV</sequence>
<reference evidence="1" key="2">
    <citation type="submission" date="2025-08" db="UniProtKB">
        <authorList>
            <consortium name="Ensembl"/>
        </authorList>
    </citation>
    <scope>IDENTIFICATION</scope>
</reference>
<dbReference type="InterPro" id="IPR031510">
    <property type="entry name" value="DLEU7"/>
</dbReference>
<dbReference type="PANTHER" id="PTHR36961:SF1">
    <property type="entry name" value="LEUKEMIA-ASSOCIATED PROTEIN 7"/>
    <property type="match status" value="1"/>
</dbReference>
<organism evidence="1 2">
    <name type="scientific">Denticeps clupeoides</name>
    <name type="common">denticle herring</name>
    <dbReference type="NCBI Taxonomy" id="299321"/>
    <lineage>
        <taxon>Eukaryota</taxon>
        <taxon>Metazoa</taxon>
        <taxon>Chordata</taxon>
        <taxon>Craniata</taxon>
        <taxon>Vertebrata</taxon>
        <taxon>Euteleostomi</taxon>
        <taxon>Actinopterygii</taxon>
        <taxon>Neopterygii</taxon>
        <taxon>Teleostei</taxon>
        <taxon>Clupei</taxon>
        <taxon>Clupeiformes</taxon>
        <taxon>Denticipitoidei</taxon>
        <taxon>Denticipitidae</taxon>
        <taxon>Denticeps</taxon>
    </lineage>
</organism>